<accession>G3AG00</accession>
<dbReference type="OMA" id="IIMENPR"/>
<dbReference type="RefSeq" id="XP_007372551.1">
    <property type="nucleotide sequence ID" value="XM_007372489.1"/>
</dbReference>
<evidence type="ECO:0000259" key="1">
    <source>
        <dbReference type="Pfam" id="PF04991"/>
    </source>
</evidence>
<dbReference type="Proteomes" id="UP000000709">
    <property type="component" value="Unassembled WGS sequence"/>
</dbReference>
<proteinExistence type="predicted"/>
<organism evidence="3">
    <name type="scientific">Spathaspora passalidarum (strain NRRL Y-27907 / 11-Y1)</name>
    <dbReference type="NCBI Taxonomy" id="619300"/>
    <lineage>
        <taxon>Eukaryota</taxon>
        <taxon>Fungi</taxon>
        <taxon>Dikarya</taxon>
        <taxon>Ascomycota</taxon>
        <taxon>Saccharomycotina</taxon>
        <taxon>Pichiomycetes</taxon>
        <taxon>Debaryomycetaceae</taxon>
        <taxon>Spathaspora</taxon>
    </lineage>
</organism>
<gene>
    <name evidence="2" type="ORF">SPAPADRAFT_58328</name>
</gene>
<dbReference type="eggNOG" id="ENOG502SD1A">
    <property type="taxonomic scope" value="Eukaryota"/>
</dbReference>
<keyword evidence="3" id="KW-1185">Reference proteome</keyword>
<protein>
    <recommendedName>
        <fullName evidence="1">LicD/FKTN/FKRP nucleotidyltransferase domain-containing protein</fullName>
    </recommendedName>
</protein>
<dbReference type="AlphaFoldDB" id="G3AG00"/>
<evidence type="ECO:0000313" key="3">
    <source>
        <dbReference type="Proteomes" id="UP000000709"/>
    </source>
</evidence>
<dbReference type="EMBL" id="GL996499">
    <property type="protein sequence ID" value="EGW35139.1"/>
    <property type="molecule type" value="Genomic_DNA"/>
</dbReference>
<dbReference type="KEGG" id="spaa:SPAPADRAFT_58328"/>
<dbReference type="HOGENOM" id="CLU_767620_0_0_1"/>
<evidence type="ECO:0000313" key="2">
    <source>
        <dbReference type="EMBL" id="EGW35139.1"/>
    </source>
</evidence>
<sequence>MVDNTPRYFKYPWIITDIIQGRAHHLSFPFFKRYIGDRERHSILHHMVRSWFQFTQVHGFNTWINYGNLLGWTYNGINMPWDTDIDVQIPIAQLDRLARDFNQSIIMENPRYGNARYLLEIAPTYIRQGNGKNFIDARFIDINSGLYIDISALSRTGFHPPAEFHNKESDMLVHCKNWNWHSLDELLPLRHTYFEGASVYIPQNVSQILTYKYGTKSFTQTKYHNHNYQKDIQMWVPDYICKKSPKHRFNEFGQLTRSGACNSEMLMDEYDITKECTQRHQNLNQDLSNPKYYNIEDLPIFRKDAWDYYNDLNNNLVNHDRWYVQMEPPKRSSVKQHISNDNDEEEDDSEFFDQDVWVNLV</sequence>
<dbReference type="PANTHER" id="PTHR43404">
    <property type="entry name" value="LIPOPOLYSACCHARIDE CHOLINEPHOSPHOTRANSFERASE LICD"/>
    <property type="match status" value="1"/>
</dbReference>
<dbReference type="Pfam" id="PF04991">
    <property type="entry name" value="LicD"/>
    <property type="match status" value="2"/>
</dbReference>
<reference evidence="2 3" key="1">
    <citation type="journal article" date="2011" name="Proc. Natl. Acad. Sci. U.S.A.">
        <title>Comparative genomics of xylose-fermenting fungi for enhanced biofuel production.</title>
        <authorList>
            <person name="Wohlbach D.J."/>
            <person name="Kuo A."/>
            <person name="Sato T.K."/>
            <person name="Potts K.M."/>
            <person name="Salamov A.A."/>
            <person name="LaButti K.M."/>
            <person name="Sun H."/>
            <person name="Clum A."/>
            <person name="Pangilinan J.L."/>
            <person name="Lindquist E.A."/>
            <person name="Lucas S."/>
            <person name="Lapidus A."/>
            <person name="Jin M."/>
            <person name="Gunawan C."/>
            <person name="Balan V."/>
            <person name="Dale B.E."/>
            <person name="Jeffries T.W."/>
            <person name="Zinkel R."/>
            <person name="Barry K.W."/>
            <person name="Grigoriev I.V."/>
            <person name="Gasch A.P."/>
        </authorList>
    </citation>
    <scope>NUCLEOTIDE SEQUENCE [LARGE SCALE GENOMIC DNA]</scope>
    <source>
        <strain evidence="3">NRRL Y-27907 / 11-Y1</strain>
    </source>
</reference>
<feature type="domain" description="LicD/FKTN/FKRP nucleotidyltransferase" evidence="1">
    <location>
        <begin position="56"/>
        <end position="156"/>
    </location>
</feature>
<feature type="domain" description="LicD/FKTN/FKRP nucleotidyltransferase" evidence="1">
    <location>
        <begin position="176"/>
        <end position="214"/>
    </location>
</feature>
<dbReference type="PANTHER" id="PTHR43404:SF1">
    <property type="entry name" value="MNN4P"/>
    <property type="match status" value="1"/>
</dbReference>
<dbReference type="InterPro" id="IPR052942">
    <property type="entry name" value="LPS_cholinephosphotransferase"/>
</dbReference>
<dbReference type="InterPro" id="IPR007074">
    <property type="entry name" value="LicD/FKTN/FKRP_NTP_transf"/>
</dbReference>
<dbReference type="OrthoDB" id="444255at2759"/>
<name>G3AG00_SPAPN</name>
<dbReference type="GeneID" id="18872404"/>
<dbReference type="InParanoid" id="G3AG00"/>
<dbReference type="GO" id="GO:0009100">
    <property type="term" value="P:glycoprotein metabolic process"/>
    <property type="evidence" value="ECO:0007669"/>
    <property type="project" value="UniProtKB-ARBA"/>
</dbReference>